<dbReference type="STRING" id="580332.Slit_0915"/>
<proteinExistence type="predicted"/>
<sequence length="108" mass="11483">MSERSGSPFAVNSMQHRAFGKLVKLQFADDFTLRLTQAEASSLSFALVAVRDGISPEREIYMSPIASDAAFVGSVCDSGMSIAVPAGALELDWFNVGRLAELLAAAID</sequence>
<dbReference type="RefSeq" id="WP_013029051.1">
    <property type="nucleotide sequence ID" value="NC_013959.1"/>
</dbReference>
<keyword evidence="2" id="KW-1185">Reference proteome</keyword>
<organism evidence="1 2">
    <name type="scientific">Sideroxydans lithotrophicus (strain ES-1)</name>
    <dbReference type="NCBI Taxonomy" id="580332"/>
    <lineage>
        <taxon>Bacteria</taxon>
        <taxon>Pseudomonadati</taxon>
        <taxon>Pseudomonadota</taxon>
        <taxon>Betaproteobacteria</taxon>
        <taxon>Nitrosomonadales</taxon>
        <taxon>Gallionellaceae</taxon>
        <taxon>Sideroxydans</taxon>
    </lineage>
</organism>
<dbReference type="AlphaFoldDB" id="D5CPY9"/>
<evidence type="ECO:0000313" key="1">
    <source>
        <dbReference type="EMBL" id="ADE11153.1"/>
    </source>
</evidence>
<gene>
    <name evidence="1" type="ordered locus">Slit_0915</name>
</gene>
<protein>
    <submittedName>
        <fullName evidence="1">Uncharacterized protein</fullName>
    </submittedName>
</protein>
<dbReference type="eggNOG" id="ENOG503081H">
    <property type="taxonomic scope" value="Bacteria"/>
</dbReference>
<dbReference type="HOGENOM" id="CLU_175329_0_0_4"/>
<dbReference type="KEGG" id="slt:Slit_0915"/>
<name>D5CPY9_SIDLE</name>
<dbReference type="OrthoDB" id="9181668at2"/>
<dbReference type="Proteomes" id="UP000001625">
    <property type="component" value="Chromosome"/>
</dbReference>
<dbReference type="EMBL" id="CP001965">
    <property type="protein sequence ID" value="ADE11153.1"/>
    <property type="molecule type" value="Genomic_DNA"/>
</dbReference>
<accession>D5CPY9</accession>
<evidence type="ECO:0000313" key="2">
    <source>
        <dbReference type="Proteomes" id="UP000001625"/>
    </source>
</evidence>
<reference evidence="1 2" key="1">
    <citation type="submission" date="2010-03" db="EMBL/GenBank/DDBJ databases">
        <title>Complete sequence of Sideroxydans lithotrophicus ES-1.</title>
        <authorList>
            <consortium name="US DOE Joint Genome Institute"/>
            <person name="Lucas S."/>
            <person name="Copeland A."/>
            <person name="Lapidus A."/>
            <person name="Cheng J.-F."/>
            <person name="Bruce D."/>
            <person name="Goodwin L."/>
            <person name="Pitluck S."/>
            <person name="Munk A.C."/>
            <person name="Detter J.C."/>
            <person name="Han C."/>
            <person name="Tapia R."/>
            <person name="Larimer F."/>
            <person name="Land M."/>
            <person name="Hauser L."/>
            <person name="Kyrpides N."/>
            <person name="Ivanova N."/>
            <person name="Emerson D."/>
            <person name="Woyke T."/>
        </authorList>
    </citation>
    <scope>NUCLEOTIDE SEQUENCE [LARGE SCALE GENOMIC DNA]</scope>
    <source>
        <strain evidence="1 2">ES-1</strain>
    </source>
</reference>